<dbReference type="KEGG" id="ndk:I601_0286"/>
<feature type="transmembrane region" description="Helical" evidence="6">
    <location>
        <begin position="53"/>
        <end position="80"/>
    </location>
</feature>
<keyword evidence="2" id="KW-1003">Cell membrane</keyword>
<evidence type="ECO:0000259" key="7">
    <source>
        <dbReference type="Pfam" id="PF04024"/>
    </source>
</evidence>
<evidence type="ECO:0000256" key="6">
    <source>
        <dbReference type="SAM" id="Phobius"/>
    </source>
</evidence>
<keyword evidence="9" id="KW-1185">Reference proteome</keyword>
<feature type="transmembrane region" description="Helical" evidence="6">
    <location>
        <begin position="100"/>
        <end position="119"/>
    </location>
</feature>
<feature type="transmembrane region" description="Helical" evidence="6">
    <location>
        <begin position="125"/>
        <end position="143"/>
    </location>
</feature>
<keyword evidence="3 6" id="KW-0812">Transmembrane</keyword>
<dbReference type="PANTHER" id="PTHR33885">
    <property type="entry name" value="PHAGE SHOCK PROTEIN C"/>
    <property type="match status" value="1"/>
</dbReference>
<comment type="subcellular location">
    <subcellularLocation>
        <location evidence="1">Cell membrane</location>
        <topology evidence="1">Single-pass membrane protein</topology>
    </subcellularLocation>
</comment>
<keyword evidence="5 6" id="KW-0472">Membrane</keyword>
<evidence type="ECO:0000313" key="8">
    <source>
        <dbReference type="EMBL" id="ANH36739.1"/>
    </source>
</evidence>
<feature type="transmembrane region" description="Helical" evidence="6">
    <location>
        <begin position="210"/>
        <end position="228"/>
    </location>
</feature>
<sequence length="373" mass="38413">MTTTPPEAPEDSEGPRVSGAEVRDLARLRRSTTDRKIAGVAGGLGRHLDIDPVIVRVLLVVLIFFGGAGLIVYAACWLFVPEDDAGAAPVRLDDRSRTVVLLLVGGLAVLALLSDVLGGSGGDDWWFLWPLLVVGLLVAWFVTRRDRRSAAATGGGPPAAAGPTAPLPAPRAPRRRGPLLLGFTLALIALAVGVLGTVDLAGASVPAATYPATALAVVGLMLVIGAFFGRAGGLILVGLLLLPVLGVASAADHSDGEDLLRVPATAAGLADAYRLNAGEMVIDLSEVSDLEELDGRTLTLDVDLGRIEVIVPAGLEVRGEAAVSGPGHIDLFGNEAGGIDTTLTSTSPDRDADAPLLRIDAEIGVGQIEMRTR</sequence>
<feature type="transmembrane region" description="Helical" evidence="6">
    <location>
        <begin position="233"/>
        <end position="251"/>
    </location>
</feature>
<feature type="transmembrane region" description="Helical" evidence="6">
    <location>
        <begin position="179"/>
        <end position="198"/>
    </location>
</feature>
<organism evidence="8 9">
    <name type="scientific">Nocardioides dokdonensis FR1436</name>
    <dbReference type="NCBI Taxonomy" id="1300347"/>
    <lineage>
        <taxon>Bacteria</taxon>
        <taxon>Bacillati</taxon>
        <taxon>Actinomycetota</taxon>
        <taxon>Actinomycetes</taxon>
        <taxon>Propionibacteriales</taxon>
        <taxon>Nocardioidaceae</taxon>
        <taxon>Nocardioides</taxon>
    </lineage>
</organism>
<evidence type="ECO:0000256" key="2">
    <source>
        <dbReference type="ARBA" id="ARBA00022475"/>
    </source>
</evidence>
<reference evidence="8 9" key="1">
    <citation type="submission" date="2016-03" db="EMBL/GenBank/DDBJ databases">
        <title>Complete genome sequence of a soil Actinobacterium, Nocardioides dokdonensis FR1436.</title>
        <authorList>
            <person name="Kwon S.-K."/>
            <person name="Kim K."/>
            <person name="Kim J.F."/>
        </authorList>
    </citation>
    <scope>NUCLEOTIDE SEQUENCE [LARGE SCALE GENOMIC DNA]</scope>
    <source>
        <strain evidence="8 9">FR1436</strain>
    </source>
</reference>
<dbReference type="Pfam" id="PF04024">
    <property type="entry name" value="PspC"/>
    <property type="match status" value="1"/>
</dbReference>
<dbReference type="InterPro" id="IPR052027">
    <property type="entry name" value="PspC"/>
</dbReference>
<evidence type="ECO:0000256" key="4">
    <source>
        <dbReference type="ARBA" id="ARBA00022989"/>
    </source>
</evidence>
<evidence type="ECO:0000256" key="3">
    <source>
        <dbReference type="ARBA" id="ARBA00022692"/>
    </source>
</evidence>
<evidence type="ECO:0000313" key="9">
    <source>
        <dbReference type="Proteomes" id="UP000077868"/>
    </source>
</evidence>
<dbReference type="Proteomes" id="UP000077868">
    <property type="component" value="Chromosome"/>
</dbReference>
<dbReference type="STRING" id="1300347.I601_0286"/>
<feature type="domain" description="Phage shock protein PspC N-terminal" evidence="7">
    <location>
        <begin position="27"/>
        <end position="82"/>
    </location>
</feature>
<dbReference type="GO" id="GO:0005886">
    <property type="term" value="C:plasma membrane"/>
    <property type="evidence" value="ECO:0007669"/>
    <property type="project" value="UniProtKB-SubCell"/>
</dbReference>
<accession>A0A1A9GEI5</accession>
<dbReference type="EMBL" id="CP015079">
    <property type="protein sequence ID" value="ANH36739.1"/>
    <property type="molecule type" value="Genomic_DNA"/>
</dbReference>
<dbReference type="PATRIC" id="fig|1300347.3.peg.288"/>
<dbReference type="PANTHER" id="PTHR33885:SF3">
    <property type="entry name" value="PHAGE SHOCK PROTEIN C"/>
    <property type="match status" value="1"/>
</dbReference>
<dbReference type="AlphaFoldDB" id="A0A1A9GEI5"/>
<evidence type="ECO:0000256" key="1">
    <source>
        <dbReference type="ARBA" id="ARBA00004162"/>
    </source>
</evidence>
<keyword evidence="4 6" id="KW-1133">Transmembrane helix</keyword>
<dbReference type="InterPro" id="IPR007168">
    <property type="entry name" value="Phageshock_PspC_N"/>
</dbReference>
<dbReference type="RefSeq" id="WP_068105468.1">
    <property type="nucleotide sequence ID" value="NZ_CP015079.1"/>
</dbReference>
<proteinExistence type="predicted"/>
<evidence type="ECO:0000256" key="5">
    <source>
        <dbReference type="ARBA" id="ARBA00023136"/>
    </source>
</evidence>
<name>A0A1A9GEI5_9ACTN</name>
<gene>
    <name evidence="8" type="ORF">I601_0286</name>
</gene>
<protein>
    <submittedName>
        <fullName evidence="8">PspC domain protein</fullName>
    </submittedName>
</protein>